<sequence>MVSIAMEIIKMVNKKNCENLHEEDPSNQLKGSCGSCWSFSTTGALEGANFLATGKLVSLSEQQLVDCDHEFFGWWDYEMVF</sequence>
<reference evidence="3 4" key="1">
    <citation type="submission" date="2019-09" db="EMBL/GenBank/DDBJ databases">
        <title>A chromosome-level genome assembly of the Chinese tupelo Nyssa sinensis.</title>
        <authorList>
            <person name="Yang X."/>
            <person name="Kang M."/>
            <person name="Yang Y."/>
            <person name="Xiong H."/>
            <person name="Wang M."/>
            <person name="Zhang Z."/>
            <person name="Wang Z."/>
            <person name="Wu H."/>
            <person name="Ma T."/>
            <person name="Liu J."/>
            <person name="Xi Z."/>
        </authorList>
    </citation>
    <scope>NUCLEOTIDE SEQUENCE [LARGE SCALE GENOMIC DNA]</scope>
    <source>
        <strain evidence="3">J267</strain>
        <tissue evidence="3">Leaf</tissue>
    </source>
</reference>
<dbReference type="Proteomes" id="UP000325577">
    <property type="component" value="Linkage Group LG4"/>
</dbReference>
<evidence type="ECO:0000313" key="3">
    <source>
        <dbReference type="EMBL" id="KAA8523797.1"/>
    </source>
</evidence>
<organism evidence="3 4">
    <name type="scientific">Nyssa sinensis</name>
    <dbReference type="NCBI Taxonomy" id="561372"/>
    <lineage>
        <taxon>Eukaryota</taxon>
        <taxon>Viridiplantae</taxon>
        <taxon>Streptophyta</taxon>
        <taxon>Embryophyta</taxon>
        <taxon>Tracheophyta</taxon>
        <taxon>Spermatophyta</taxon>
        <taxon>Magnoliopsida</taxon>
        <taxon>eudicotyledons</taxon>
        <taxon>Gunneridae</taxon>
        <taxon>Pentapetalae</taxon>
        <taxon>asterids</taxon>
        <taxon>Cornales</taxon>
        <taxon>Nyssaceae</taxon>
        <taxon>Nyssa</taxon>
    </lineage>
</organism>
<dbReference type="AlphaFoldDB" id="A0A5J5A3A1"/>
<proteinExistence type="inferred from homology"/>
<dbReference type="InterPro" id="IPR038765">
    <property type="entry name" value="Papain-like_cys_pep_sf"/>
</dbReference>
<dbReference type="GO" id="GO:0008234">
    <property type="term" value="F:cysteine-type peptidase activity"/>
    <property type="evidence" value="ECO:0007669"/>
    <property type="project" value="InterPro"/>
</dbReference>
<evidence type="ECO:0000259" key="2">
    <source>
        <dbReference type="Pfam" id="PF00112"/>
    </source>
</evidence>
<keyword evidence="4" id="KW-1185">Reference proteome</keyword>
<dbReference type="PANTHER" id="PTHR12411">
    <property type="entry name" value="CYSTEINE PROTEASE FAMILY C1-RELATED"/>
    <property type="match status" value="1"/>
</dbReference>
<accession>A0A5J5A3A1</accession>
<evidence type="ECO:0000256" key="1">
    <source>
        <dbReference type="ARBA" id="ARBA00008455"/>
    </source>
</evidence>
<comment type="similarity">
    <text evidence="1">Belongs to the peptidase C1 family.</text>
</comment>
<dbReference type="EMBL" id="CM018047">
    <property type="protein sequence ID" value="KAA8523797.1"/>
    <property type="molecule type" value="Genomic_DNA"/>
</dbReference>
<dbReference type="GO" id="GO:0006508">
    <property type="term" value="P:proteolysis"/>
    <property type="evidence" value="ECO:0007669"/>
    <property type="project" value="InterPro"/>
</dbReference>
<dbReference type="InterPro" id="IPR000668">
    <property type="entry name" value="Peptidase_C1A_C"/>
</dbReference>
<dbReference type="Gene3D" id="3.90.70.10">
    <property type="entry name" value="Cysteine proteinases"/>
    <property type="match status" value="1"/>
</dbReference>
<feature type="domain" description="Peptidase C1A papain C-terminal" evidence="2">
    <location>
        <begin position="30"/>
        <end position="69"/>
    </location>
</feature>
<protein>
    <recommendedName>
        <fullName evidence="2">Peptidase C1A papain C-terminal domain-containing protein</fullName>
    </recommendedName>
</protein>
<dbReference type="SUPFAM" id="SSF54001">
    <property type="entry name" value="Cysteine proteinases"/>
    <property type="match status" value="1"/>
</dbReference>
<dbReference type="Pfam" id="PF00112">
    <property type="entry name" value="Peptidase_C1"/>
    <property type="match status" value="1"/>
</dbReference>
<dbReference type="OrthoDB" id="1734143at2759"/>
<gene>
    <name evidence="3" type="ORF">F0562_010220</name>
</gene>
<dbReference type="InterPro" id="IPR013128">
    <property type="entry name" value="Peptidase_C1A"/>
</dbReference>
<name>A0A5J5A3A1_9ASTE</name>
<evidence type="ECO:0000313" key="4">
    <source>
        <dbReference type="Proteomes" id="UP000325577"/>
    </source>
</evidence>